<feature type="transmembrane region" description="Helical" evidence="1">
    <location>
        <begin position="20"/>
        <end position="39"/>
    </location>
</feature>
<dbReference type="PROSITE" id="PS00409">
    <property type="entry name" value="PROKAR_NTER_METHYL"/>
    <property type="match status" value="1"/>
</dbReference>
<dbReference type="RefSeq" id="WP_252770790.1">
    <property type="nucleotide sequence ID" value="NZ_JAMXMC010000009.1"/>
</dbReference>
<dbReference type="InterPro" id="IPR012902">
    <property type="entry name" value="N_methyl_site"/>
</dbReference>
<keyword evidence="1" id="KW-1133">Transmembrane helix</keyword>
<dbReference type="Pfam" id="PF07963">
    <property type="entry name" value="N_methyl"/>
    <property type="match status" value="1"/>
</dbReference>
<evidence type="ECO:0000256" key="1">
    <source>
        <dbReference type="SAM" id="Phobius"/>
    </source>
</evidence>
<dbReference type="InterPro" id="IPR045584">
    <property type="entry name" value="Pilin-like"/>
</dbReference>
<keyword evidence="1" id="KW-0812">Transmembrane</keyword>
<dbReference type="NCBIfam" id="TIGR02532">
    <property type="entry name" value="IV_pilin_GFxxxE"/>
    <property type="match status" value="1"/>
</dbReference>
<reference evidence="2 3" key="1">
    <citation type="submission" date="2022-06" db="EMBL/GenBank/DDBJ databases">
        <title>Ideonella sp. NS12-5 Genome sequencing and assembly.</title>
        <authorList>
            <person name="Jung Y."/>
        </authorList>
    </citation>
    <scope>NUCLEOTIDE SEQUENCE [LARGE SCALE GENOMIC DNA]</scope>
    <source>
        <strain evidence="2 3">NS12-5</strain>
    </source>
</reference>
<organism evidence="2 3">
    <name type="scientific">Ideonella oryzae</name>
    <dbReference type="NCBI Taxonomy" id="2937441"/>
    <lineage>
        <taxon>Bacteria</taxon>
        <taxon>Pseudomonadati</taxon>
        <taxon>Pseudomonadota</taxon>
        <taxon>Betaproteobacteria</taxon>
        <taxon>Burkholderiales</taxon>
        <taxon>Sphaerotilaceae</taxon>
        <taxon>Ideonella</taxon>
    </lineage>
</organism>
<gene>
    <name evidence="2" type="ORF">M0L44_15890</name>
</gene>
<dbReference type="InterPro" id="IPR032092">
    <property type="entry name" value="PilW"/>
</dbReference>
<keyword evidence="1" id="KW-0472">Membrane</keyword>
<protein>
    <submittedName>
        <fullName evidence="2">PilW family protein</fullName>
    </submittedName>
</protein>
<evidence type="ECO:0000313" key="2">
    <source>
        <dbReference type="EMBL" id="MCO5978180.1"/>
    </source>
</evidence>
<sequence length="352" mass="36594">MNTRQSLGSPRARGFTLVELMVGMALGLVVVGIVVNILMSNLQTYRVNEDMGRLQESARTSFELMARDVREAGQNSCGARPQANVIRSGSAVPVWADMAGGSVRGYEGDQDATGLVDTGTSAGQRVSGTDAVLVIRAAPSDVIVTAHNPSGTVFTLSSAAGFAALDPVVVCDAGSAAVFQVGVVDTGAKTLNYNATDAPLNCSTGLDYPGYPVPASCGGFANKTFTSGGFMAKLASSLWYIGINANGGRSLYRTQLSTAGGGVSVVAEEIVPDVEDLQVQYLTADVSGATPVLASEWVDADSVTDWSPSATQVVVSARLDLTLHSPNKVSTDATTLERHLLSVVGLRNRETR</sequence>
<dbReference type="Proteomes" id="UP001204851">
    <property type="component" value="Unassembled WGS sequence"/>
</dbReference>
<evidence type="ECO:0000313" key="3">
    <source>
        <dbReference type="Proteomes" id="UP001204851"/>
    </source>
</evidence>
<dbReference type="Pfam" id="PF16074">
    <property type="entry name" value="PilW"/>
    <property type="match status" value="1"/>
</dbReference>
<comment type="caution">
    <text evidence="2">The sequence shown here is derived from an EMBL/GenBank/DDBJ whole genome shotgun (WGS) entry which is preliminary data.</text>
</comment>
<accession>A0ABT1BPS8</accession>
<dbReference type="SUPFAM" id="SSF54523">
    <property type="entry name" value="Pili subunits"/>
    <property type="match status" value="1"/>
</dbReference>
<name>A0ABT1BPS8_9BURK</name>
<keyword evidence="3" id="KW-1185">Reference proteome</keyword>
<proteinExistence type="predicted"/>
<dbReference type="EMBL" id="JAMXMC010000009">
    <property type="protein sequence ID" value="MCO5978180.1"/>
    <property type="molecule type" value="Genomic_DNA"/>
</dbReference>